<evidence type="ECO:0000313" key="5">
    <source>
        <dbReference type="EMBL" id="MBV3123225.1"/>
    </source>
</evidence>
<dbReference type="EMBL" id="SLTX01000002">
    <property type="protein sequence ID" value="TDB03380.1"/>
    <property type="molecule type" value="Genomic_DNA"/>
</dbReference>
<evidence type="ECO:0000313" key="6">
    <source>
        <dbReference type="EMBL" id="MDU0271283.1"/>
    </source>
</evidence>
<dbReference type="Gene3D" id="1.20.1300.10">
    <property type="entry name" value="Fumarate reductase/succinate dehydrogenase, transmembrane subunit"/>
    <property type="match status" value="1"/>
</dbReference>
<dbReference type="eggNOG" id="ENOG502Z7RU">
    <property type="taxonomic scope" value="Bacteria"/>
</dbReference>
<dbReference type="Proteomes" id="UP000283678">
    <property type="component" value="Unassembled WGS sequence"/>
</dbReference>
<dbReference type="EMBL" id="VVZA01000009">
    <property type="protein sequence ID" value="KAA5404778.1"/>
    <property type="molecule type" value="Genomic_DNA"/>
</dbReference>
<evidence type="ECO:0000313" key="15">
    <source>
        <dbReference type="Proteomes" id="UP000347681"/>
    </source>
</evidence>
<evidence type="ECO:0000313" key="2">
    <source>
        <dbReference type="EMBL" id="KAA5384336.1"/>
    </source>
</evidence>
<evidence type="ECO:0000313" key="3">
    <source>
        <dbReference type="EMBL" id="KAA5397441.1"/>
    </source>
</evidence>
<name>A0A076IMH5_9BACT</name>
<dbReference type="SUPFAM" id="SSF81343">
    <property type="entry name" value="Fumarate reductase respiratory complex transmembrane subunits"/>
    <property type="match status" value="1"/>
</dbReference>
<dbReference type="InterPro" id="IPR011138">
    <property type="entry name" value="Cytochrome_b-558"/>
</dbReference>
<dbReference type="InterPro" id="IPR034804">
    <property type="entry name" value="SQR/QFR_C/D"/>
</dbReference>
<dbReference type="KEGG" id="bdh:GV66_05380"/>
<feature type="transmembrane region" description="Helical" evidence="1">
    <location>
        <begin position="51"/>
        <end position="75"/>
    </location>
</feature>
<reference evidence="13 14" key="3">
    <citation type="journal article" date="2019" name="Nat. Microbiol.">
        <title>Genomic variation and strain-specific functional adaptation in the human gut microbiome during early life.</title>
        <authorList>
            <person name="Vatanen T."/>
            <person name="Plichta D.R."/>
            <person name="Somani J."/>
            <person name="Munch P.C."/>
            <person name="Arthur T.D."/>
            <person name="Hall A.B."/>
            <person name="Rudolf S."/>
            <person name="Oakeley E.J."/>
            <person name="Ke X."/>
            <person name="Young R.A."/>
            <person name="Haiser H.J."/>
            <person name="Kolde R."/>
            <person name="Yassour M."/>
            <person name="Luopajarvi K."/>
            <person name="Siljander H."/>
            <person name="Virtanen S.M."/>
            <person name="Ilonen J."/>
            <person name="Uibo R."/>
            <person name="Tillmann V."/>
            <person name="Mokurov S."/>
            <person name="Dorshakova N."/>
            <person name="Porter J.A."/>
            <person name="McHardy A.C."/>
            <person name="Lahdesmaki H."/>
            <person name="Vlamakis H."/>
            <person name="Huttenhower C."/>
            <person name="Knip M."/>
            <person name="Xavier R.J."/>
        </authorList>
    </citation>
    <scope>NUCLEOTIDE SEQUENCE [LARGE SCALE GENOMIC DNA]</scope>
    <source>
        <strain evidence="9 13">RJX1047</strain>
        <strain evidence="10 14">RJX1052</strain>
    </source>
</reference>
<feature type="transmembrane region" description="Helical" evidence="1">
    <location>
        <begin position="161"/>
        <end position="182"/>
    </location>
</feature>
<dbReference type="Proteomes" id="UP000481616">
    <property type="component" value="Unassembled WGS sequence"/>
</dbReference>
<feature type="transmembrane region" description="Helical" evidence="1">
    <location>
        <begin position="105"/>
        <end position="125"/>
    </location>
</feature>
<dbReference type="EMBL" id="CP046176">
    <property type="protein sequence ID" value="QJR74900.1"/>
    <property type="molecule type" value="Genomic_DNA"/>
</dbReference>
<dbReference type="Proteomes" id="UP000500949">
    <property type="component" value="Chromosome"/>
</dbReference>
<dbReference type="Proteomes" id="UP000347681">
    <property type="component" value="Unassembled WGS sequence"/>
</dbReference>
<dbReference type="KEGG" id="bdo:EL88_00775"/>
<feature type="transmembrane region" description="Helical" evidence="1">
    <location>
        <begin position="12"/>
        <end position="31"/>
    </location>
</feature>
<dbReference type="EMBL" id="SLTU01000003">
    <property type="protein sequence ID" value="TDA71985.1"/>
    <property type="molecule type" value="Genomic_DNA"/>
</dbReference>
<reference evidence="15 16" key="2">
    <citation type="journal article" date="2019" name="Nat. Med.">
        <title>A library of human gut bacterial isolates paired with longitudinal multiomics data enables mechanistic microbiome research.</title>
        <authorList>
            <person name="Poyet M."/>
            <person name="Groussin M."/>
            <person name="Gibbons S.M."/>
            <person name="Avila-Pacheco J."/>
            <person name="Jiang X."/>
            <person name="Kearney S.M."/>
            <person name="Perrotta A.R."/>
            <person name="Berdy B."/>
            <person name="Zhao S."/>
            <person name="Lieberman T.D."/>
            <person name="Swanson P.K."/>
            <person name="Smith M."/>
            <person name="Roesemann S."/>
            <person name="Alexander J.E."/>
            <person name="Rich S.A."/>
            <person name="Livny J."/>
            <person name="Vlamakis H."/>
            <person name="Clish C."/>
            <person name="Bullock K."/>
            <person name="Deik A."/>
            <person name="Scott J."/>
            <person name="Pierce K.A."/>
            <person name="Xavier R.J."/>
            <person name="Alm E.J."/>
        </authorList>
    </citation>
    <scope>NUCLEOTIDE SEQUENCE [LARGE SCALE GENOMIC DNA]</scope>
    <source>
        <strain evidence="3 17">BIOML-A1</strain>
        <strain evidence="4 16">BIOML-A4</strain>
        <strain evidence="2 15">BIOML-A5</strain>
    </source>
</reference>
<keyword evidence="1" id="KW-0812">Transmembrane</keyword>
<dbReference type="Proteomes" id="UP000294527">
    <property type="component" value="Unassembled WGS sequence"/>
</dbReference>
<reference evidence="7 18" key="4">
    <citation type="submission" date="2019-11" db="EMBL/GenBank/DDBJ databases">
        <title>Complete genome sequence of Bacteroides dorei DSM 17855.</title>
        <authorList>
            <person name="Russell J.T."/>
        </authorList>
    </citation>
    <scope>NUCLEOTIDE SEQUENCE [LARGE SCALE GENOMIC DNA]</scope>
    <source>
        <strain evidence="7 18">DSM 17855</strain>
    </source>
</reference>
<feature type="transmembrane region" description="Helical" evidence="1">
    <location>
        <begin position="202"/>
        <end position="220"/>
    </location>
</feature>
<evidence type="ECO:0000313" key="11">
    <source>
        <dbReference type="EMBL" id="WHX10422.1"/>
    </source>
</evidence>
<evidence type="ECO:0000256" key="1">
    <source>
        <dbReference type="SAM" id="Phobius"/>
    </source>
</evidence>
<reference evidence="11" key="6">
    <citation type="journal article" date="2023" name="Nat. Commun.">
        <title>Identification of a novel Human Milk Oligosaccharides utilization cluster in the infant gut commensal Bacteroides dorei.</title>
        <authorList>
            <person name="Kijner S."/>
            <person name="Ennis D."/>
            <person name="Shmorak S."/>
            <person name="Florentin A."/>
            <person name="Yassour M."/>
        </authorList>
    </citation>
    <scope>NUCLEOTIDE SEQUENCE</scope>
    <source>
        <strain evidence="11">2</strain>
    </source>
</reference>
<evidence type="ECO:0000313" key="12">
    <source>
        <dbReference type="Proteomes" id="UP000283678"/>
    </source>
</evidence>
<dbReference type="CDD" id="cd03498">
    <property type="entry name" value="SQR_TypeB_2_TM"/>
    <property type="match status" value="1"/>
</dbReference>
<evidence type="ECO:0000313" key="14">
    <source>
        <dbReference type="Proteomes" id="UP000294834"/>
    </source>
</evidence>
<dbReference type="EMBL" id="CP126056">
    <property type="protein sequence ID" value="WHX10422.1"/>
    <property type="molecule type" value="Genomic_DNA"/>
</dbReference>
<reference evidence="5" key="5">
    <citation type="submission" date="2021-06" db="EMBL/GenBank/DDBJ databases">
        <title>Collection of gut derived symbiotic bacterial strains cultured from healthy donors.</title>
        <authorList>
            <person name="Lin H."/>
            <person name="Littmann E."/>
            <person name="Pamer E.G."/>
        </authorList>
    </citation>
    <scope>NUCLEOTIDE SEQUENCE</scope>
    <source>
        <strain evidence="5">MSK.5.10</strain>
    </source>
</reference>
<protein>
    <submittedName>
        <fullName evidence="3">Succinate dehydrogenase/fumarate reductase cytochrome b subunit</fullName>
    </submittedName>
</protein>
<evidence type="ECO:0000313" key="4">
    <source>
        <dbReference type="EMBL" id="KAA5404778.1"/>
    </source>
</evidence>
<keyword evidence="1" id="KW-1133">Transmembrane helix</keyword>
<evidence type="ECO:0000313" key="18">
    <source>
        <dbReference type="Proteomes" id="UP000500949"/>
    </source>
</evidence>
<sequence length="228" mass="25500">MWLSNSSIGRKVVMSVTGIALVLFLTFHMAMNLVALFSEDAYNMICEFLGANWYALVATAGLAALFVIHIIYAFWLTMQNRAARGSERYAVNVKPKTVEWASQNMLVLGIIVIAGLALHFANFWYKMQFAEIIGVHDLGAFGPTDGAAYIRETFGCPVFTVLYLIWLAALWFHLTHGFWSALQTLGWSNKIWFERWKTIGNIYSTLVVLGFAAVVVIYFVKSLACGAC</sequence>
<evidence type="ECO:0000313" key="8">
    <source>
        <dbReference type="EMBL" id="RGV80787.1"/>
    </source>
</evidence>
<dbReference type="Proteomes" id="UP000777173">
    <property type="component" value="Unassembled WGS sequence"/>
</dbReference>
<dbReference type="NCBIfam" id="TIGR02046">
    <property type="entry name" value="sdhC_b558_fam"/>
    <property type="match status" value="1"/>
</dbReference>
<evidence type="ECO:0000313" key="9">
    <source>
        <dbReference type="EMBL" id="TDA71985.1"/>
    </source>
</evidence>
<evidence type="ECO:0000313" key="13">
    <source>
        <dbReference type="Proteomes" id="UP000294527"/>
    </source>
</evidence>
<keyword evidence="1" id="KW-0472">Membrane</keyword>
<dbReference type="EMBL" id="JAHOAX010000006">
    <property type="protein sequence ID" value="MBV3123225.1"/>
    <property type="molecule type" value="Genomic_DNA"/>
</dbReference>
<dbReference type="GO" id="GO:0016020">
    <property type="term" value="C:membrane"/>
    <property type="evidence" value="ECO:0007669"/>
    <property type="project" value="InterPro"/>
</dbReference>
<dbReference type="EMBL" id="VVZB01000003">
    <property type="protein sequence ID" value="KAA5384336.1"/>
    <property type="molecule type" value="Genomic_DNA"/>
</dbReference>
<dbReference type="EMBL" id="JAWDEV010000011">
    <property type="protein sequence ID" value="MDU0271283.1"/>
    <property type="molecule type" value="Genomic_DNA"/>
</dbReference>
<dbReference type="AlphaFoldDB" id="A0A076IMH5"/>
<organism evidence="3 17">
    <name type="scientific">Phocaeicola dorei</name>
    <dbReference type="NCBI Taxonomy" id="357276"/>
    <lineage>
        <taxon>Bacteria</taxon>
        <taxon>Pseudomonadati</taxon>
        <taxon>Bacteroidota</taxon>
        <taxon>Bacteroidia</taxon>
        <taxon>Bacteroidales</taxon>
        <taxon>Bacteroidaceae</taxon>
        <taxon>Phocaeicola</taxon>
    </lineage>
</organism>
<dbReference type="Proteomes" id="UP000294834">
    <property type="component" value="Unassembled WGS sequence"/>
</dbReference>
<dbReference type="RefSeq" id="WP_007834359.1">
    <property type="nucleotide sequence ID" value="NZ_BAABYF010000001.1"/>
</dbReference>
<dbReference type="EMBL" id="VVYY01000009">
    <property type="protein sequence ID" value="KAA5397441.1"/>
    <property type="molecule type" value="Genomic_DNA"/>
</dbReference>
<accession>A0A076IMH5</accession>
<evidence type="ECO:0000313" key="16">
    <source>
        <dbReference type="Proteomes" id="UP000441162"/>
    </source>
</evidence>
<dbReference type="GeneID" id="93445086"/>
<dbReference type="EMBL" id="QRZL01000002">
    <property type="protein sequence ID" value="RGV80787.1"/>
    <property type="molecule type" value="Genomic_DNA"/>
</dbReference>
<gene>
    <name evidence="8" type="ORF">DWW04_03785</name>
    <name evidence="9" type="ORF">E1I98_24295</name>
    <name evidence="10" type="ORF">E1J06_19515</name>
    <name evidence="4" type="ORF">F2Y51_12440</name>
    <name evidence="3" type="ORF">F2Y58_12015</name>
    <name evidence="2" type="ORF">F2Y61_08635</name>
    <name evidence="7" type="ORF">GKD17_00130</name>
    <name evidence="5" type="ORF">KSU80_08530</name>
    <name evidence="11" type="ORF">QNN11_02505</name>
    <name evidence="6" type="ORF">RVH45_15605</name>
</gene>
<reference evidence="6" key="7">
    <citation type="submission" date="2023-10" db="EMBL/GenBank/DDBJ databases">
        <title>Genome of Potential pathogenic bacteria in Crohn's disease.</title>
        <authorList>
            <person name="Rodriguez-Palacios A."/>
        </authorList>
    </citation>
    <scope>NUCLEOTIDE SEQUENCE</scope>
    <source>
        <strain evidence="6">CavFT-hAR62</strain>
    </source>
</reference>
<evidence type="ECO:0000313" key="10">
    <source>
        <dbReference type="EMBL" id="TDB03380.1"/>
    </source>
</evidence>
<evidence type="ECO:0000313" key="7">
    <source>
        <dbReference type="EMBL" id="QJR74900.1"/>
    </source>
</evidence>
<dbReference type="Proteomes" id="UP001177934">
    <property type="component" value="Chromosome"/>
</dbReference>
<reference evidence="8 12" key="1">
    <citation type="submission" date="2018-08" db="EMBL/GenBank/DDBJ databases">
        <title>A genome reference for cultivated species of the human gut microbiota.</title>
        <authorList>
            <person name="Zou Y."/>
            <person name="Xue W."/>
            <person name="Luo G."/>
        </authorList>
    </citation>
    <scope>NUCLEOTIDE SEQUENCE [LARGE SCALE GENOMIC DNA]</scope>
    <source>
        <strain evidence="8 12">AF14-1AC</strain>
    </source>
</reference>
<evidence type="ECO:0000313" key="17">
    <source>
        <dbReference type="Proteomes" id="UP000481616"/>
    </source>
</evidence>
<proteinExistence type="predicted"/>
<dbReference type="Proteomes" id="UP001181086">
    <property type="component" value="Unassembled WGS sequence"/>
</dbReference>
<dbReference type="Proteomes" id="UP000441162">
    <property type="component" value="Unassembled WGS sequence"/>
</dbReference>